<keyword evidence="7" id="KW-0235">DNA replication</keyword>
<evidence type="ECO:0000256" key="4">
    <source>
        <dbReference type="ARBA" id="ARBA00022722"/>
    </source>
</evidence>
<evidence type="ECO:0000256" key="5">
    <source>
        <dbReference type="ARBA" id="ARBA00022801"/>
    </source>
</evidence>
<evidence type="ECO:0000313" key="11">
    <source>
        <dbReference type="Proteomes" id="UP000286976"/>
    </source>
</evidence>
<dbReference type="InterPro" id="IPR004843">
    <property type="entry name" value="Calcineurin-like_PHP"/>
</dbReference>
<dbReference type="EMBL" id="PIPQ01000001">
    <property type="protein sequence ID" value="RUO43987.1"/>
    <property type="molecule type" value="Genomic_DNA"/>
</dbReference>
<dbReference type="GO" id="GO:0004519">
    <property type="term" value="F:endonuclease activity"/>
    <property type="evidence" value="ECO:0007669"/>
    <property type="project" value="UniProtKB-KW"/>
</dbReference>
<dbReference type="GO" id="GO:0006310">
    <property type="term" value="P:DNA recombination"/>
    <property type="evidence" value="ECO:0007669"/>
    <property type="project" value="UniProtKB-KW"/>
</dbReference>
<keyword evidence="4 7" id="KW-0540">Nuclease</keyword>
<keyword evidence="7" id="KW-0233">DNA recombination</keyword>
<dbReference type="InterPro" id="IPR004593">
    <property type="entry name" value="SbcD"/>
</dbReference>
<evidence type="ECO:0000256" key="1">
    <source>
        <dbReference type="ARBA" id="ARBA00010555"/>
    </source>
</evidence>
<comment type="similarity">
    <text evidence="1 7">Belongs to the SbcD family.</text>
</comment>
<dbReference type="AlphaFoldDB" id="A0A432X9C5"/>
<comment type="caution">
    <text evidence="10">The sequence shown here is derived from an EMBL/GenBank/DDBJ whole genome shotgun (WGS) entry which is preliminary data.</text>
</comment>
<keyword evidence="11" id="KW-1185">Reference proteome</keyword>
<feature type="domain" description="Calcineurin-like phosphoesterase" evidence="8">
    <location>
        <begin position="1"/>
        <end position="221"/>
    </location>
</feature>
<evidence type="ECO:0000259" key="8">
    <source>
        <dbReference type="Pfam" id="PF00149"/>
    </source>
</evidence>
<dbReference type="Pfam" id="PF12320">
    <property type="entry name" value="SbcD_C"/>
    <property type="match status" value="1"/>
</dbReference>
<dbReference type="GO" id="GO:0008408">
    <property type="term" value="F:3'-5' exonuclease activity"/>
    <property type="evidence" value="ECO:0007669"/>
    <property type="project" value="InterPro"/>
</dbReference>
<protein>
    <recommendedName>
        <fullName evidence="3 7">Nuclease SbcCD subunit D</fullName>
    </recommendedName>
</protein>
<gene>
    <name evidence="7" type="primary">sbcD</name>
    <name evidence="10" type="ORF">CWE15_02045</name>
</gene>
<evidence type="ECO:0000256" key="6">
    <source>
        <dbReference type="ARBA" id="ARBA00022839"/>
    </source>
</evidence>
<evidence type="ECO:0000256" key="7">
    <source>
        <dbReference type="RuleBase" id="RU363069"/>
    </source>
</evidence>
<keyword evidence="6 7" id="KW-0269">Exonuclease</keyword>
<dbReference type="RefSeq" id="WP_126756383.1">
    <property type="nucleotide sequence ID" value="NZ_PIPQ01000001.1"/>
</dbReference>
<dbReference type="Pfam" id="PF00149">
    <property type="entry name" value="Metallophos"/>
    <property type="match status" value="1"/>
</dbReference>
<dbReference type="InterPro" id="IPR050535">
    <property type="entry name" value="DNA_Repair-Maintenance_Comp"/>
</dbReference>
<comment type="subunit">
    <text evidence="2 7">Heterodimer of SbcC and SbcD.</text>
</comment>
<dbReference type="GO" id="GO:0006260">
    <property type="term" value="P:DNA replication"/>
    <property type="evidence" value="ECO:0007669"/>
    <property type="project" value="UniProtKB-KW"/>
</dbReference>
<dbReference type="PANTHER" id="PTHR30337:SF0">
    <property type="entry name" value="NUCLEASE SBCCD SUBUNIT D"/>
    <property type="match status" value="1"/>
</dbReference>
<dbReference type="OrthoDB" id="9773856at2"/>
<evidence type="ECO:0000313" key="10">
    <source>
        <dbReference type="EMBL" id="RUO43987.1"/>
    </source>
</evidence>
<dbReference type="InterPro" id="IPR026843">
    <property type="entry name" value="SbcD_C"/>
</dbReference>
<keyword evidence="5 7" id="KW-0378">Hydrolase</keyword>
<reference evidence="10 11" key="1">
    <citation type="journal article" date="2011" name="Front. Microbiol.">
        <title>Genomic signatures of strain selection and enhancement in Bacillus atrophaeus var. globigii, a historical biowarfare simulant.</title>
        <authorList>
            <person name="Gibbons H.S."/>
            <person name="Broomall S.M."/>
            <person name="McNew L.A."/>
            <person name="Daligault H."/>
            <person name="Chapman C."/>
            <person name="Bruce D."/>
            <person name="Karavis M."/>
            <person name="Krepps M."/>
            <person name="McGregor P.A."/>
            <person name="Hong C."/>
            <person name="Park K.H."/>
            <person name="Akmal A."/>
            <person name="Feldman A."/>
            <person name="Lin J.S."/>
            <person name="Chang W.E."/>
            <person name="Higgs B.W."/>
            <person name="Demirev P."/>
            <person name="Lindquist J."/>
            <person name="Liem A."/>
            <person name="Fochler E."/>
            <person name="Read T.D."/>
            <person name="Tapia R."/>
            <person name="Johnson S."/>
            <person name="Bishop-Lilly K.A."/>
            <person name="Detter C."/>
            <person name="Han C."/>
            <person name="Sozhamannan S."/>
            <person name="Rosenzweig C.N."/>
            <person name="Skowronski E.W."/>
        </authorList>
    </citation>
    <scope>NUCLEOTIDE SEQUENCE [LARGE SCALE GENOMIC DNA]</scope>
    <source>
        <strain evidence="10 11">AIT1</strain>
    </source>
</reference>
<sequence>MKLLHTSDWHLGRYFHQHSLLPDQAHVLKQIVATAAAEQVNAIVVAGDVYDRSVPPADAVRLLDETLHTLLSEHGIPVIMISGNHDGAERLGFGARQLRNAGLTIVSSFEQMQTPVLFEDQHGPVAIWCMPYNDPAQVADFYGEAIKDYQTAHERLVQDIQEQQQALGLEQARHVLVSHCYLDGGAESDSERPLSIGGADKVDPMTFRAFDYVALGHLHQPQYKGEEWIRYSGSILKYSFSEHQQKKSVTIVELDQKGYAGVRLVPLQAKRNVRVVTGSMQELLAAGKQDPAAHDYIMAELTNTEAVLDAFARLRQVYPNLMDLNKARFQSQERANKPNAREHLERTPVDMLSDFYQQVTGEELTTEQRDIALQVISELNHQEEQQ</sequence>
<dbReference type="NCBIfam" id="TIGR00619">
    <property type="entry name" value="sbcd"/>
    <property type="match status" value="1"/>
</dbReference>
<dbReference type="CDD" id="cd00840">
    <property type="entry name" value="MPP_Mre11_N"/>
    <property type="match status" value="1"/>
</dbReference>
<proteinExistence type="inferred from homology"/>
<dbReference type="Gene3D" id="3.60.21.10">
    <property type="match status" value="1"/>
</dbReference>
<evidence type="ECO:0000259" key="9">
    <source>
        <dbReference type="Pfam" id="PF12320"/>
    </source>
</evidence>
<dbReference type="InterPro" id="IPR029052">
    <property type="entry name" value="Metallo-depent_PP-like"/>
</dbReference>
<dbReference type="SUPFAM" id="SSF56300">
    <property type="entry name" value="Metallo-dependent phosphatases"/>
    <property type="match status" value="1"/>
</dbReference>
<dbReference type="Proteomes" id="UP000286976">
    <property type="component" value="Unassembled WGS sequence"/>
</dbReference>
<keyword evidence="7" id="KW-0255">Endonuclease</keyword>
<comment type="function">
    <text evidence="7">SbcCD cleaves DNA hairpin structures. These structures can inhibit DNA replication and are intermediates in certain DNA recombination reactions. The complex acts as a 3'-&gt;5' double strand exonuclease that can open hairpins. It also has a 5' single-strand endonuclease activity.</text>
</comment>
<dbReference type="PANTHER" id="PTHR30337">
    <property type="entry name" value="COMPONENT OF ATP-DEPENDENT DSDNA EXONUCLEASE"/>
    <property type="match status" value="1"/>
</dbReference>
<dbReference type="InterPro" id="IPR041796">
    <property type="entry name" value="Mre11_N"/>
</dbReference>
<evidence type="ECO:0000256" key="3">
    <source>
        <dbReference type="ARBA" id="ARBA00013365"/>
    </source>
</evidence>
<feature type="domain" description="Nuclease SbcCD subunit D C-terminal" evidence="9">
    <location>
        <begin position="271"/>
        <end position="359"/>
    </location>
</feature>
<organism evidence="10 11">
    <name type="scientific">Aliidiomarina taiwanensis</name>
    <dbReference type="NCBI Taxonomy" id="946228"/>
    <lineage>
        <taxon>Bacteria</taxon>
        <taxon>Pseudomonadati</taxon>
        <taxon>Pseudomonadota</taxon>
        <taxon>Gammaproteobacteria</taxon>
        <taxon>Alteromonadales</taxon>
        <taxon>Idiomarinaceae</taxon>
        <taxon>Aliidiomarina</taxon>
    </lineage>
</organism>
<accession>A0A432X9C5</accession>
<name>A0A432X9C5_9GAMM</name>
<evidence type="ECO:0000256" key="2">
    <source>
        <dbReference type="ARBA" id="ARBA00011322"/>
    </source>
</evidence>